<gene>
    <name evidence="1" type="ORF">MILVUS5_LOCUS22042</name>
</gene>
<dbReference type="EMBL" id="CASHSV030000206">
    <property type="protein sequence ID" value="CAJ2655021.1"/>
    <property type="molecule type" value="Genomic_DNA"/>
</dbReference>
<sequence>MKSEKSTEDKKSVDEITKVINEIESKQCEMEKGKEKMFVEDVSMQHSPLKKICISQHQNTNQSSSHQIPSSKIVFPFAFEGSQYPISFPHKSRTTNFLPPFSPPLHPTSPLSAPNSVLPRRRQQIQNKQLLRPQARPLNAGKLYRGVRQRHWGKWVAEIRLPRNRTRLWLGTFDNAENAAMAYDREAFKLRGENAKLNFPELFLNKDKPPTSSSSSTIAQTSSAPALHESSSSTSTKFQNTNQPESIHDEYSLQAINDSKTGESNSQPVLGEMAGWLEAIPAGWGPGSPIWDDLDPNSNLLLQSQFPFLNPNQQEFHVISDAARRQHEDNTGPGSTS</sequence>
<name>A0ACB0KFE5_TRIPR</name>
<dbReference type="Proteomes" id="UP001177021">
    <property type="component" value="Unassembled WGS sequence"/>
</dbReference>
<accession>A0ACB0KFE5</accession>
<protein>
    <submittedName>
        <fullName evidence="1">Uncharacterized protein</fullName>
    </submittedName>
</protein>
<evidence type="ECO:0000313" key="1">
    <source>
        <dbReference type="EMBL" id="CAJ2655021.1"/>
    </source>
</evidence>
<proteinExistence type="predicted"/>
<reference evidence="1" key="1">
    <citation type="submission" date="2023-10" db="EMBL/GenBank/DDBJ databases">
        <authorList>
            <person name="Rodriguez Cubillos JULIANA M."/>
            <person name="De Vega J."/>
        </authorList>
    </citation>
    <scope>NUCLEOTIDE SEQUENCE</scope>
</reference>
<comment type="caution">
    <text evidence="1">The sequence shown here is derived from an EMBL/GenBank/DDBJ whole genome shotgun (WGS) entry which is preliminary data.</text>
</comment>
<keyword evidence="2" id="KW-1185">Reference proteome</keyword>
<organism evidence="1 2">
    <name type="scientific">Trifolium pratense</name>
    <name type="common">Red clover</name>
    <dbReference type="NCBI Taxonomy" id="57577"/>
    <lineage>
        <taxon>Eukaryota</taxon>
        <taxon>Viridiplantae</taxon>
        <taxon>Streptophyta</taxon>
        <taxon>Embryophyta</taxon>
        <taxon>Tracheophyta</taxon>
        <taxon>Spermatophyta</taxon>
        <taxon>Magnoliopsida</taxon>
        <taxon>eudicotyledons</taxon>
        <taxon>Gunneridae</taxon>
        <taxon>Pentapetalae</taxon>
        <taxon>rosids</taxon>
        <taxon>fabids</taxon>
        <taxon>Fabales</taxon>
        <taxon>Fabaceae</taxon>
        <taxon>Papilionoideae</taxon>
        <taxon>50 kb inversion clade</taxon>
        <taxon>NPAAA clade</taxon>
        <taxon>Hologalegina</taxon>
        <taxon>IRL clade</taxon>
        <taxon>Trifolieae</taxon>
        <taxon>Trifolium</taxon>
    </lineage>
</organism>
<evidence type="ECO:0000313" key="2">
    <source>
        <dbReference type="Proteomes" id="UP001177021"/>
    </source>
</evidence>